<reference evidence="3 4" key="1">
    <citation type="submission" date="2016-03" db="EMBL/GenBank/DDBJ databases">
        <authorList>
            <person name="Ploux O."/>
        </authorList>
    </citation>
    <scope>NUCLEOTIDE SEQUENCE [LARGE SCALE GENOMIC DNA]</scope>
    <source>
        <strain evidence="3 4">UAMH 11012</strain>
    </source>
</reference>
<dbReference type="Gene3D" id="3.30.360.10">
    <property type="entry name" value="Dihydrodipicolinate Reductase, domain 2"/>
    <property type="match status" value="1"/>
</dbReference>
<dbReference type="PANTHER" id="PTHR43708:SF1">
    <property type="entry name" value="GALACTOSE_LACTOSE METABOLISM REGULATORY PROTEIN GAL80"/>
    <property type="match status" value="1"/>
</dbReference>
<dbReference type="SUPFAM" id="SSF51735">
    <property type="entry name" value="NAD(P)-binding Rossmann-fold domains"/>
    <property type="match status" value="1"/>
</dbReference>
<evidence type="ECO:0000313" key="3">
    <source>
        <dbReference type="EMBL" id="CZR60523.1"/>
    </source>
</evidence>
<dbReference type="AlphaFoldDB" id="A0A1L7X675"/>
<dbReference type="Pfam" id="PF22685">
    <property type="entry name" value="Gal80p_C-like"/>
    <property type="match status" value="2"/>
</dbReference>
<organism evidence="3 4">
    <name type="scientific">Phialocephala subalpina</name>
    <dbReference type="NCBI Taxonomy" id="576137"/>
    <lineage>
        <taxon>Eukaryota</taxon>
        <taxon>Fungi</taxon>
        <taxon>Dikarya</taxon>
        <taxon>Ascomycota</taxon>
        <taxon>Pezizomycotina</taxon>
        <taxon>Leotiomycetes</taxon>
        <taxon>Helotiales</taxon>
        <taxon>Mollisiaceae</taxon>
        <taxon>Phialocephala</taxon>
        <taxon>Phialocephala fortinii species complex</taxon>
    </lineage>
</organism>
<dbReference type="InterPro" id="IPR055080">
    <property type="entry name" value="Gal80p-like_C"/>
</dbReference>
<dbReference type="InterPro" id="IPR000683">
    <property type="entry name" value="Gfo/Idh/MocA-like_OxRdtase_N"/>
</dbReference>
<dbReference type="Gene3D" id="3.40.50.720">
    <property type="entry name" value="NAD(P)-binding Rossmann-like Domain"/>
    <property type="match status" value="1"/>
</dbReference>
<sequence length="295" mass="32453">MERGEKAYGDPGNLAKGPNVDLVICSTRVSKHLATVGPSLKAGKDVIVEWPLGKSLPDAKELLRLKKEGGEASCRQPSIKTAPLIKKLKELVDGESIGKVLNSSWMGQGGQQMESVTKGVEYLGIGEYRGNLITIRFGHQIDYFQQVIKVIDFPAGQQIGTFIKDTDDTIFLVGILSNGAPISYAFRGGKPFKRVPGIDWRIYGEKGEIKISADIPFISIFDGGIQVLVHDFETDEVIEVEIEKDGLGKLPMEARNVGRVYGAFRKGVDNCTFEDAMERVEFLDLLELENGHIVK</sequence>
<evidence type="ECO:0000259" key="2">
    <source>
        <dbReference type="Pfam" id="PF22685"/>
    </source>
</evidence>
<feature type="domain" description="Gal80p-like C-terminal" evidence="2">
    <location>
        <begin position="83"/>
        <end position="148"/>
    </location>
</feature>
<dbReference type="SUPFAM" id="SSF55347">
    <property type="entry name" value="Glyceraldehyde-3-phosphate dehydrogenase-like, C-terminal domain"/>
    <property type="match status" value="1"/>
</dbReference>
<gene>
    <name evidence="3" type="ORF">PAC_10419</name>
</gene>
<dbReference type="InterPro" id="IPR036291">
    <property type="entry name" value="NAD(P)-bd_dom_sf"/>
</dbReference>
<proteinExistence type="predicted"/>
<accession>A0A1L7X675</accession>
<dbReference type="InterPro" id="IPR051317">
    <property type="entry name" value="Gfo/Idh/MocA_oxidoreduct"/>
</dbReference>
<protein>
    <submittedName>
        <fullName evidence="3">Uncharacterized protein</fullName>
    </submittedName>
</protein>
<dbReference type="GO" id="GO:0000166">
    <property type="term" value="F:nucleotide binding"/>
    <property type="evidence" value="ECO:0007669"/>
    <property type="project" value="InterPro"/>
</dbReference>
<feature type="domain" description="Gfo/Idh/MocA-like oxidoreductase N-terminal" evidence="1">
    <location>
        <begin position="6"/>
        <end position="70"/>
    </location>
</feature>
<name>A0A1L7X675_9HELO</name>
<dbReference type="STRING" id="576137.A0A1L7X675"/>
<dbReference type="EMBL" id="FJOG01000016">
    <property type="protein sequence ID" value="CZR60523.1"/>
    <property type="molecule type" value="Genomic_DNA"/>
</dbReference>
<feature type="domain" description="Gal80p-like C-terminal" evidence="2">
    <location>
        <begin position="155"/>
        <end position="212"/>
    </location>
</feature>
<dbReference type="Pfam" id="PF01408">
    <property type="entry name" value="GFO_IDH_MocA"/>
    <property type="match status" value="1"/>
</dbReference>
<evidence type="ECO:0000259" key="1">
    <source>
        <dbReference type="Pfam" id="PF01408"/>
    </source>
</evidence>
<dbReference type="Proteomes" id="UP000184330">
    <property type="component" value="Unassembled WGS sequence"/>
</dbReference>
<keyword evidence="4" id="KW-1185">Reference proteome</keyword>
<dbReference type="PANTHER" id="PTHR43708">
    <property type="entry name" value="CONSERVED EXPRESSED OXIDOREDUCTASE (EUROFUNG)"/>
    <property type="match status" value="1"/>
</dbReference>
<evidence type="ECO:0000313" key="4">
    <source>
        <dbReference type="Proteomes" id="UP000184330"/>
    </source>
</evidence>
<dbReference type="OrthoDB" id="446809at2759"/>